<keyword evidence="1" id="KW-1133">Transmembrane helix</keyword>
<dbReference type="Proteomes" id="UP001139103">
    <property type="component" value="Unassembled WGS sequence"/>
</dbReference>
<name>A0A9X1SG41_9BACT</name>
<dbReference type="EMBL" id="JAJKFT010000004">
    <property type="protein sequence ID" value="MCC9628512.1"/>
    <property type="molecule type" value="Genomic_DNA"/>
</dbReference>
<proteinExistence type="predicted"/>
<evidence type="ECO:0000256" key="1">
    <source>
        <dbReference type="SAM" id="Phobius"/>
    </source>
</evidence>
<sequence>MIVAIVILSIWLLLPQTPLFQVSAFAQVGFVAFLFCFARINFWLKWGMLFAAISTWNLLSPNTYSCATPGDPHNHWLAKLLLMSIIANYTAVAIICVVRQAKWSWWKFSIWQLVAMVAGVAITLACYKESFLAGMDKLFLELNRPSPEWSDDYRQRYVALLIDCWAFPATSAFGFAAVGLPLCVKDRQRRSYVTAVCLGAAVWAPLLRVVANYLIGRQLDSGLADSYGMQALILGLFAMQLYGLNFALRSNGICWLYQIDEQEVR</sequence>
<comment type="caution">
    <text evidence="2">The sequence shown here is derived from an EMBL/GenBank/DDBJ whole genome shotgun (WGS) entry which is preliminary data.</text>
</comment>
<gene>
    <name evidence="2" type="ORF">LOC68_08900</name>
</gene>
<keyword evidence="1" id="KW-0472">Membrane</keyword>
<feature type="transmembrane region" description="Helical" evidence="1">
    <location>
        <begin position="227"/>
        <end position="248"/>
    </location>
</feature>
<feature type="transmembrane region" description="Helical" evidence="1">
    <location>
        <begin position="80"/>
        <end position="102"/>
    </location>
</feature>
<reference evidence="2" key="1">
    <citation type="submission" date="2021-11" db="EMBL/GenBank/DDBJ databases">
        <title>Genome sequence.</title>
        <authorList>
            <person name="Sun Q."/>
        </authorList>
    </citation>
    <scope>NUCLEOTIDE SEQUENCE</scope>
    <source>
        <strain evidence="2">JC732</strain>
    </source>
</reference>
<feature type="transmembrane region" description="Helical" evidence="1">
    <location>
        <begin position="42"/>
        <end position="59"/>
    </location>
</feature>
<dbReference type="RefSeq" id="WP_230217845.1">
    <property type="nucleotide sequence ID" value="NZ_JAJKFT010000004.1"/>
</dbReference>
<keyword evidence="1" id="KW-0812">Transmembrane</keyword>
<protein>
    <submittedName>
        <fullName evidence="2">Uncharacterized protein</fullName>
    </submittedName>
</protein>
<evidence type="ECO:0000313" key="3">
    <source>
        <dbReference type="Proteomes" id="UP001139103"/>
    </source>
</evidence>
<organism evidence="2 3">
    <name type="scientific">Blastopirellula sediminis</name>
    <dbReference type="NCBI Taxonomy" id="2894196"/>
    <lineage>
        <taxon>Bacteria</taxon>
        <taxon>Pseudomonadati</taxon>
        <taxon>Planctomycetota</taxon>
        <taxon>Planctomycetia</taxon>
        <taxon>Pirellulales</taxon>
        <taxon>Pirellulaceae</taxon>
        <taxon>Blastopirellula</taxon>
    </lineage>
</organism>
<feature type="transmembrane region" description="Helical" evidence="1">
    <location>
        <begin position="192"/>
        <end position="215"/>
    </location>
</feature>
<evidence type="ECO:0000313" key="2">
    <source>
        <dbReference type="EMBL" id="MCC9628512.1"/>
    </source>
</evidence>
<keyword evidence="3" id="KW-1185">Reference proteome</keyword>
<dbReference type="AlphaFoldDB" id="A0A9X1SG41"/>
<feature type="transmembrane region" description="Helical" evidence="1">
    <location>
        <begin position="108"/>
        <end position="127"/>
    </location>
</feature>
<accession>A0A9X1SG41</accession>